<dbReference type="KEGG" id="fau:Fraau_3136"/>
<dbReference type="SUPFAM" id="SSF46689">
    <property type="entry name" value="Homeodomain-like"/>
    <property type="match status" value="2"/>
</dbReference>
<dbReference type="InterPro" id="IPR009057">
    <property type="entry name" value="Homeodomain-like_sf"/>
</dbReference>
<dbReference type="PANTHER" id="PTHR47893:SF1">
    <property type="entry name" value="REGULATORY PROTEIN PCHR"/>
    <property type="match status" value="1"/>
</dbReference>
<dbReference type="AlphaFoldDB" id="H8L0G6"/>
<organism evidence="5 6">
    <name type="scientific">Frateuria aurantia (strain ATCC 33424 / DSM 6220 / KCTC 2777 / LMG 1558 / NBRC 3245 / NCIMB 13370)</name>
    <name type="common">Acetobacter aurantius</name>
    <dbReference type="NCBI Taxonomy" id="767434"/>
    <lineage>
        <taxon>Bacteria</taxon>
        <taxon>Pseudomonadati</taxon>
        <taxon>Pseudomonadota</taxon>
        <taxon>Gammaproteobacteria</taxon>
        <taxon>Lysobacterales</taxon>
        <taxon>Rhodanobacteraceae</taxon>
        <taxon>Frateuria</taxon>
    </lineage>
</organism>
<dbReference type="Pfam" id="PF12833">
    <property type="entry name" value="HTH_18"/>
    <property type="match status" value="1"/>
</dbReference>
<evidence type="ECO:0000256" key="1">
    <source>
        <dbReference type="ARBA" id="ARBA00023015"/>
    </source>
</evidence>
<accession>H8L0G6</accession>
<feature type="domain" description="HTH araC/xylS-type" evidence="4">
    <location>
        <begin position="192"/>
        <end position="289"/>
    </location>
</feature>
<evidence type="ECO:0000313" key="5">
    <source>
        <dbReference type="EMBL" id="AFC87461.1"/>
    </source>
</evidence>
<dbReference type="SMART" id="SM00342">
    <property type="entry name" value="HTH_ARAC"/>
    <property type="match status" value="1"/>
</dbReference>
<dbReference type="PROSITE" id="PS00041">
    <property type="entry name" value="HTH_ARAC_FAMILY_1"/>
    <property type="match status" value="1"/>
</dbReference>
<evidence type="ECO:0000259" key="4">
    <source>
        <dbReference type="PROSITE" id="PS01124"/>
    </source>
</evidence>
<protein>
    <submittedName>
        <fullName evidence="5">DNA-binding domain-containing protein, AraC-type</fullName>
    </submittedName>
</protein>
<keyword evidence="2 5" id="KW-0238">DNA-binding</keyword>
<sequence length="300" mass="33085">MPRAWQHLMQRDAPVPGMHVCCLRGRPGSDWAFRARCDPALSISLLLEGRIQITIDDGVPRMLESGHTLWVAMDRGHTITHEWQGRTAFHMVHIHVGFHLLQDLAGLDPAGLPACLRPSAGMGQQTSIMISRHLQRIAAEIGQCPCRHPRARSICLHGKVLELLAAVIEHGAQVVGDVSMHGGGCTDHHSLMRARALLERHGDEAWSVPALARAVGLNEKQLQAGFRGVYGMTVHGYLTRIRLDQAIGMLLAGCSVTETAQAVGFANLSHFSKVFRLRHGMSPRSWLREFRNPRFDPSSG</sequence>
<keyword evidence="6" id="KW-1185">Reference proteome</keyword>
<keyword evidence="3" id="KW-0804">Transcription</keyword>
<evidence type="ECO:0000313" key="6">
    <source>
        <dbReference type="Proteomes" id="UP000005234"/>
    </source>
</evidence>
<dbReference type="InterPro" id="IPR018062">
    <property type="entry name" value="HTH_AraC-typ_CS"/>
</dbReference>
<evidence type="ECO:0000256" key="2">
    <source>
        <dbReference type="ARBA" id="ARBA00023125"/>
    </source>
</evidence>
<dbReference type="InterPro" id="IPR053142">
    <property type="entry name" value="PchR_regulatory_protein"/>
</dbReference>
<dbReference type="Proteomes" id="UP000005234">
    <property type="component" value="Chromosome"/>
</dbReference>
<evidence type="ECO:0000256" key="3">
    <source>
        <dbReference type="ARBA" id="ARBA00023163"/>
    </source>
</evidence>
<dbReference type="PANTHER" id="PTHR47893">
    <property type="entry name" value="REGULATORY PROTEIN PCHR"/>
    <property type="match status" value="1"/>
</dbReference>
<reference evidence="5" key="1">
    <citation type="submission" date="2012-02" db="EMBL/GenBank/DDBJ databases">
        <title>The complete genome of Frateuria aurantia DSM 6220.</title>
        <authorList>
            <consortium name="US DOE Joint Genome Institute (JGI-PGF)"/>
            <person name="Lucas S."/>
            <person name="Copeland A."/>
            <person name="Lapidus A."/>
            <person name="Glavina del Rio T."/>
            <person name="Dalin E."/>
            <person name="Tice H."/>
            <person name="Bruce D."/>
            <person name="Goodwin L."/>
            <person name="Pitluck S."/>
            <person name="Peters L."/>
            <person name="Ovchinnikova G."/>
            <person name="Teshima H."/>
            <person name="Kyrpides N."/>
            <person name="Mavromatis K."/>
            <person name="Ivanova N."/>
            <person name="Brettin T."/>
            <person name="Detter J.C."/>
            <person name="Han C."/>
            <person name="Larimer F."/>
            <person name="Land M."/>
            <person name="Hauser L."/>
            <person name="Markowitz V."/>
            <person name="Cheng J.-F."/>
            <person name="Hugenholtz P."/>
            <person name="Woyke T."/>
            <person name="Wu D."/>
            <person name="Brambilla E."/>
            <person name="Klenk H.-P."/>
            <person name="Eisen J.A."/>
        </authorList>
    </citation>
    <scope>NUCLEOTIDE SEQUENCE</scope>
    <source>
        <strain evidence="5">DSM 6220</strain>
    </source>
</reference>
<gene>
    <name evidence="5" type="ordered locus">Fraau_3136</name>
</gene>
<dbReference type="GO" id="GO:0043565">
    <property type="term" value="F:sequence-specific DNA binding"/>
    <property type="evidence" value="ECO:0007669"/>
    <property type="project" value="InterPro"/>
</dbReference>
<dbReference type="GO" id="GO:0003700">
    <property type="term" value="F:DNA-binding transcription factor activity"/>
    <property type="evidence" value="ECO:0007669"/>
    <property type="project" value="InterPro"/>
</dbReference>
<dbReference type="HOGENOM" id="CLU_052345_3_0_6"/>
<proteinExistence type="predicted"/>
<name>H8L0G6_FRAAD</name>
<dbReference type="InterPro" id="IPR018060">
    <property type="entry name" value="HTH_AraC"/>
</dbReference>
<dbReference type="Gene3D" id="1.10.10.60">
    <property type="entry name" value="Homeodomain-like"/>
    <property type="match status" value="1"/>
</dbReference>
<dbReference type="STRING" id="767434.Fraau_3136"/>
<dbReference type="eggNOG" id="COG2207">
    <property type="taxonomic scope" value="Bacteria"/>
</dbReference>
<dbReference type="EMBL" id="CP003350">
    <property type="protein sequence ID" value="AFC87461.1"/>
    <property type="molecule type" value="Genomic_DNA"/>
</dbReference>
<keyword evidence="1" id="KW-0805">Transcription regulation</keyword>
<dbReference type="PROSITE" id="PS01124">
    <property type="entry name" value="HTH_ARAC_FAMILY_2"/>
    <property type="match status" value="1"/>
</dbReference>